<protein>
    <submittedName>
        <fullName evidence="4">Response regulator transcription factor</fullName>
    </submittedName>
</protein>
<dbReference type="Gene3D" id="3.40.50.2300">
    <property type="match status" value="1"/>
</dbReference>
<dbReference type="SMART" id="SM00850">
    <property type="entry name" value="LytTR"/>
    <property type="match status" value="1"/>
</dbReference>
<evidence type="ECO:0000313" key="5">
    <source>
        <dbReference type="Proteomes" id="UP000291819"/>
    </source>
</evidence>
<dbReference type="PANTHER" id="PTHR37299:SF1">
    <property type="entry name" value="STAGE 0 SPORULATION PROTEIN A HOMOLOG"/>
    <property type="match status" value="1"/>
</dbReference>
<dbReference type="PANTHER" id="PTHR37299">
    <property type="entry name" value="TRANSCRIPTIONAL REGULATOR-RELATED"/>
    <property type="match status" value="1"/>
</dbReference>
<keyword evidence="1" id="KW-0597">Phosphoprotein</keyword>
<feature type="domain" description="Response regulatory" evidence="2">
    <location>
        <begin position="3"/>
        <end position="116"/>
    </location>
</feature>
<dbReference type="RefSeq" id="WP_131030921.1">
    <property type="nucleotide sequence ID" value="NZ_SIXF01000015.1"/>
</dbReference>
<name>A0A4Q9HBE5_9SPHI</name>
<dbReference type="Gene3D" id="2.40.50.1020">
    <property type="entry name" value="LytTr DNA-binding domain"/>
    <property type="match status" value="1"/>
</dbReference>
<feature type="modified residue" description="4-aspartylphosphate" evidence="1">
    <location>
        <position position="55"/>
    </location>
</feature>
<evidence type="ECO:0000313" key="4">
    <source>
        <dbReference type="EMBL" id="TBO41198.1"/>
    </source>
</evidence>
<comment type="caution">
    <text evidence="4">The sequence shown here is derived from an EMBL/GenBank/DDBJ whole genome shotgun (WGS) entry which is preliminary data.</text>
</comment>
<dbReference type="GO" id="GO:0000156">
    <property type="term" value="F:phosphorelay response regulator activity"/>
    <property type="evidence" value="ECO:0007669"/>
    <property type="project" value="InterPro"/>
</dbReference>
<reference evidence="4 5" key="1">
    <citation type="submission" date="2019-02" db="EMBL/GenBank/DDBJ databases">
        <title>Pedobacter kyonggii whole genome sequence analysis.</title>
        <authorList>
            <person name="Dahal R.H."/>
        </authorList>
    </citation>
    <scope>NUCLEOTIDE SEQUENCE [LARGE SCALE GENOMIC DNA]</scope>
    <source>
        <strain evidence="4 5">K-4-11-1</strain>
    </source>
</reference>
<dbReference type="OrthoDB" id="9787344at2"/>
<dbReference type="PROSITE" id="PS50110">
    <property type="entry name" value="RESPONSE_REGULATORY"/>
    <property type="match status" value="1"/>
</dbReference>
<feature type="domain" description="HTH LytTR-type" evidence="3">
    <location>
        <begin position="142"/>
        <end position="207"/>
    </location>
</feature>
<dbReference type="SMART" id="SM00448">
    <property type="entry name" value="REC"/>
    <property type="match status" value="1"/>
</dbReference>
<dbReference type="InterPro" id="IPR007492">
    <property type="entry name" value="LytTR_DNA-bd_dom"/>
</dbReference>
<evidence type="ECO:0000259" key="3">
    <source>
        <dbReference type="PROSITE" id="PS50930"/>
    </source>
</evidence>
<evidence type="ECO:0000259" key="2">
    <source>
        <dbReference type="PROSITE" id="PS50110"/>
    </source>
</evidence>
<sequence>MYKCIIVDDEPHAVAGLKRYIDSVPQLQLVKSYTDPLKALIEITAGEPVDLILMDVDMPGITGIELAKEVRQKTDKLVFTTAHRQYAFDAYEVEADAFLLKPYSQGKFIVIFNKLFPQKTGDGGLTIADDFMFIKSKEENLRLIKVNYGDIVAVESKMNYVQVHTRDKSFLTYSTLGEIAKKLLPREGFLQFQRSFIIAQEYIEYIEGNTIKMVTGTKITVGDYYKKYFNEFVDDKLFRAKRKG</sequence>
<accession>A0A4Q9HBE5</accession>
<dbReference type="EMBL" id="SIXF01000015">
    <property type="protein sequence ID" value="TBO41198.1"/>
    <property type="molecule type" value="Genomic_DNA"/>
</dbReference>
<dbReference type="Pfam" id="PF00072">
    <property type="entry name" value="Response_reg"/>
    <property type="match status" value="1"/>
</dbReference>
<dbReference type="InterPro" id="IPR001789">
    <property type="entry name" value="Sig_transdc_resp-reg_receiver"/>
</dbReference>
<dbReference type="InterPro" id="IPR011006">
    <property type="entry name" value="CheY-like_superfamily"/>
</dbReference>
<proteinExistence type="predicted"/>
<organism evidence="4 5">
    <name type="scientific">Pedobacter kyonggii</name>
    <dbReference type="NCBI Taxonomy" id="1926871"/>
    <lineage>
        <taxon>Bacteria</taxon>
        <taxon>Pseudomonadati</taxon>
        <taxon>Bacteroidota</taxon>
        <taxon>Sphingobacteriia</taxon>
        <taxon>Sphingobacteriales</taxon>
        <taxon>Sphingobacteriaceae</taxon>
        <taxon>Pedobacter</taxon>
    </lineage>
</organism>
<dbReference type="InterPro" id="IPR046947">
    <property type="entry name" value="LytR-like"/>
</dbReference>
<dbReference type="SUPFAM" id="SSF52172">
    <property type="entry name" value="CheY-like"/>
    <property type="match status" value="1"/>
</dbReference>
<gene>
    <name evidence="4" type="ORF">EYS08_15680</name>
</gene>
<dbReference type="GO" id="GO:0003677">
    <property type="term" value="F:DNA binding"/>
    <property type="evidence" value="ECO:0007669"/>
    <property type="project" value="InterPro"/>
</dbReference>
<keyword evidence="5" id="KW-1185">Reference proteome</keyword>
<dbReference type="PROSITE" id="PS50930">
    <property type="entry name" value="HTH_LYTTR"/>
    <property type="match status" value="1"/>
</dbReference>
<dbReference type="AlphaFoldDB" id="A0A4Q9HBE5"/>
<evidence type="ECO:0000256" key="1">
    <source>
        <dbReference type="PROSITE-ProRule" id="PRU00169"/>
    </source>
</evidence>
<dbReference type="Pfam" id="PF04397">
    <property type="entry name" value="LytTR"/>
    <property type="match status" value="1"/>
</dbReference>
<dbReference type="Proteomes" id="UP000291819">
    <property type="component" value="Unassembled WGS sequence"/>
</dbReference>